<keyword evidence="2" id="KW-0472">Membrane</keyword>
<feature type="region of interest" description="Disordered" evidence="1">
    <location>
        <begin position="1"/>
        <end position="24"/>
    </location>
</feature>
<evidence type="ECO:0000256" key="2">
    <source>
        <dbReference type="SAM" id="Phobius"/>
    </source>
</evidence>
<reference evidence="4" key="1">
    <citation type="journal article" date="2019" name="Int. J. Syst. Evol. Microbiol.">
        <title>The Global Catalogue of Microorganisms (GCM) 10K type strain sequencing project: providing services to taxonomists for standard genome sequencing and annotation.</title>
        <authorList>
            <consortium name="The Broad Institute Genomics Platform"/>
            <consortium name="The Broad Institute Genome Sequencing Center for Infectious Disease"/>
            <person name="Wu L."/>
            <person name="Ma J."/>
        </authorList>
    </citation>
    <scope>NUCLEOTIDE SEQUENCE [LARGE SCALE GENOMIC DNA]</scope>
    <source>
        <strain evidence="4">TISTR 1906</strain>
    </source>
</reference>
<feature type="transmembrane region" description="Helical" evidence="2">
    <location>
        <begin position="33"/>
        <end position="54"/>
    </location>
</feature>
<accession>A0ABW5URD2</accession>
<proteinExistence type="predicted"/>
<evidence type="ECO:0000313" key="4">
    <source>
        <dbReference type="Proteomes" id="UP001597463"/>
    </source>
</evidence>
<sequence length="149" mass="16288">MTDAISPPPPAAPADSPQQAPATPGADVAATRWLAAGSLFALIVLCVAWELWLAPMRPGGSWLFLKALPLAFALAGLLKRRMYTYRWVSLLVWLYFTEGVVRAWSDAAPSRWLALAEVALCLLLFAACAAHVRWRQRAARRTSAQTAQD</sequence>
<protein>
    <submittedName>
        <fullName evidence="3">DUF2069 domain-containing protein</fullName>
    </submittedName>
</protein>
<feature type="transmembrane region" description="Helical" evidence="2">
    <location>
        <begin position="111"/>
        <end position="132"/>
    </location>
</feature>
<dbReference type="EMBL" id="JBHUMV010000008">
    <property type="protein sequence ID" value="MFD2755924.1"/>
    <property type="molecule type" value="Genomic_DNA"/>
</dbReference>
<feature type="transmembrane region" description="Helical" evidence="2">
    <location>
        <begin position="85"/>
        <end position="105"/>
    </location>
</feature>
<name>A0ABW5URD2_9BURK</name>
<feature type="compositionally biased region" description="Pro residues" evidence="1">
    <location>
        <begin position="1"/>
        <end position="12"/>
    </location>
</feature>
<keyword evidence="2" id="KW-1133">Transmembrane helix</keyword>
<feature type="transmembrane region" description="Helical" evidence="2">
    <location>
        <begin position="60"/>
        <end position="78"/>
    </location>
</feature>
<dbReference type="RefSeq" id="WP_083526463.1">
    <property type="nucleotide sequence ID" value="NZ_BCNT01000001.1"/>
</dbReference>
<evidence type="ECO:0000256" key="1">
    <source>
        <dbReference type="SAM" id="MobiDB-lite"/>
    </source>
</evidence>
<comment type="caution">
    <text evidence="3">The sequence shown here is derived from an EMBL/GenBank/DDBJ whole genome shotgun (WGS) entry which is preliminary data.</text>
</comment>
<keyword evidence="4" id="KW-1185">Reference proteome</keyword>
<dbReference type="InterPro" id="IPR018643">
    <property type="entry name" value="DUF2069_membrane"/>
</dbReference>
<dbReference type="Proteomes" id="UP001597463">
    <property type="component" value="Unassembled WGS sequence"/>
</dbReference>
<evidence type="ECO:0000313" key="3">
    <source>
        <dbReference type="EMBL" id="MFD2755924.1"/>
    </source>
</evidence>
<feature type="compositionally biased region" description="Low complexity" evidence="1">
    <location>
        <begin position="13"/>
        <end position="24"/>
    </location>
</feature>
<keyword evidence="2" id="KW-0812">Transmembrane</keyword>
<dbReference type="Pfam" id="PF09842">
    <property type="entry name" value="DUF2069"/>
    <property type="match status" value="1"/>
</dbReference>
<gene>
    <name evidence="3" type="ORF">ACFSW6_17780</name>
</gene>
<organism evidence="3 4">
    <name type="scientific">Comamonas terrae</name>
    <dbReference type="NCBI Taxonomy" id="673548"/>
    <lineage>
        <taxon>Bacteria</taxon>
        <taxon>Pseudomonadati</taxon>
        <taxon>Pseudomonadota</taxon>
        <taxon>Betaproteobacteria</taxon>
        <taxon>Burkholderiales</taxon>
        <taxon>Comamonadaceae</taxon>
        <taxon>Comamonas</taxon>
    </lineage>
</organism>